<name>A0A7G9QT80_9GAMM</name>
<keyword evidence="3" id="KW-0175">Coiled coil</keyword>
<dbReference type="PROSITE" id="PS50887">
    <property type="entry name" value="GGDEF"/>
    <property type="match status" value="1"/>
</dbReference>
<evidence type="ECO:0000256" key="5">
    <source>
        <dbReference type="SAM" id="SignalP"/>
    </source>
</evidence>
<dbReference type="GO" id="GO:0043709">
    <property type="term" value="P:cell adhesion involved in single-species biofilm formation"/>
    <property type="evidence" value="ECO:0007669"/>
    <property type="project" value="TreeGrafter"/>
</dbReference>
<dbReference type="Proteomes" id="UP000515977">
    <property type="component" value="Chromosome"/>
</dbReference>
<dbReference type="GO" id="GO:1902201">
    <property type="term" value="P:negative regulation of bacterial-type flagellum-dependent cell motility"/>
    <property type="evidence" value="ECO:0007669"/>
    <property type="project" value="TreeGrafter"/>
</dbReference>
<evidence type="ECO:0000256" key="1">
    <source>
        <dbReference type="ARBA" id="ARBA00012528"/>
    </source>
</evidence>
<evidence type="ECO:0000313" key="7">
    <source>
        <dbReference type="EMBL" id="QNN46555.1"/>
    </source>
</evidence>
<proteinExistence type="predicted"/>
<dbReference type="Pfam" id="PF00990">
    <property type="entry name" value="GGDEF"/>
    <property type="match status" value="1"/>
</dbReference>
<dbReference type="KEGG" id="tbv:H9L17_15570"/>
<dbReference type="EC" id="2.7.7.65" evidence="1"/>
<dbReference type="SUPFAM" id="SSF48452">
    <property type="entry name" value="TPR-like"/>
    <property type="match status" value="1"/>
</dbReference>
<feature type="signal peptide" evidence="5">
    <location>
        <begin position="1"/>
        <end position="42"/>
    </location>
</feature>
<gene>
    <name evidence="7" type="ORF">H9L17_15570</name>
</gene>
<evidence type="ECO:0000256" key="3">
    <source>
        <dbReference type="SAM" id="Coils"/>
    </source>
</evidence>
<keyword evidence="5" id="KW-0732">Signal</keyword>
<accession>A0A7G9QT80</accession>
<dbReference type="AlphaFoldDB" id="A0A7G9QT80"/>
<dbReference type="EMBL" id="CP060711">
    <property type="protein sequence ID" value="QNN46555.1"/>
    <property type="molecule type" value="Genomic_DNA"/>
</dbReference>
<evidence type="ECO:0000256" key="4">
    <source>
        <dbReference type="SAM" id="Phobius"/>
    </source>
</evidence>
<dbReference type="Gene3D" id="1.25.40.10">
    <property type="entry name" value="Tetratricopeptide repeat domain"/>
    <property type="match status" value="1"/>
</dbReference>
<dbReference type="Gene3D" id="3.30.70.270">
    <property type="match status" value="1"/>
</dbReference>
<dbReference type="PANTHER" id="PTHR45138">
    <property type="entry name" value="REGULATORY COMPONENTS OF SENSORY TRANSDUCTION SYSTEM"/>
    <property type="match status" value="1"/>
</dbReference>
<feature type="transmembrane region" description="Helical" evidence="4">
    <location>
        <begin position="417"/>
        <end position="437"/>
    </location>
</feature>
<dbReference type="InterPro" id="IPR029787">
    <property type="entry name" value="Nucleotide_cyclase"/>
</dbReference>
<keyword evidence="4" id="KW-0472">Membrane</keyword>
<evidence type="ECO:0000313" key="8">
    <source>
        <dbReference type="Proteomes" id="UP000515977"/>
    </source>
</evidence>
<organism evidence="7 8">
    <name type="scientific">Thermomonas brevis</name>
    <dbReference type="NCBI Taxonomy" id="215691"/>
    <lineage>
        <taxon>Bacteria</taxon>
        <taxon>Pseudomonadati</taxon>
        <taxon>Pseudomonadota</taxon>
        <taxon>Gammaproteobacteria</taxon>
        <taxon>Lysobacterales</taxon>
        <taxon>Lysobacteraceae</taxon>
        <taxon>Thermomonas</taxon>
    </lineage>
</organism>
<dbReference type="GO" id="GO:0005886">
    <property type="term" value="C:plasma membrane"/>
    <property type="evidence" value="ECO:0007669"/>
    <property type="project" value="TreeGrafter"/>
</dbReference>
<dbReference type="InterPro" id="IPR011990">
    <property type="entry name" value="TPR-like_helical_dom_sf"/>
</dbReference>
<dbReference type="InterPro" id="IPR043128">
    <property type="entry name" value="Rev_trsase/Diguanyl_cyclase"/>
</dbReference>
<dbReference type="CDD" id="cd01949">
    <property type="entry name" value="GGDEF"/>
    <property type="match status" value="1"/>
</dbReference>
<evidence type="ECO:0000259" key="6">
    <source>
        <dbReference type="PROSITE" id="PS50887"/>
    </source>
</evidence>
<dbReference type="NCBIfam" id="TIGR00254">
    <property type="entry name" value="GGDEF"/>
    <property type="match status" value="1"/>
</dbReference>
<keyword evidence="8" id="KW-1185">Reference proteome</keyword>
<protein>
    <recommendedName>
        <fullName evidence="1">diguanylate cyclase</fullName>
        <ecNumber evidence="1">2.7.7.65</ecNumber>
    </recommendedName>
</protein>
<feature type="coiled-coil region" evidence="3">
    <location>
        <begin position="382"/>
        <end position="409"/>
    </location>
</feature>
<comment type="catalytic activity">
    <reaction evidence="2">
        <text>2 GTP = 3',3'-c-di-GMP + 2 diphosphate</text>
        <dbReference type="Rhea" id="RHEA:24898"/>
        <dbReference type="ChEBI" id="CHEBI:33019"/>
        <dbReference type="ChEBI" id="CHEBI:37565"/>
        <dbReference type="ChEBI" id="CHEBI:58805"/>
        <dbReference type="EC" id="2.7.7.65"/>
    </reaction>
</comment>
<dbReference type="InterPro" id="IPR000160">
    <property type="entry name" value="GGDEF_dom"/>
</dbReference>
<dbReference type="SMART" id="SM00267">
    <property type="entry name" value="GGDEF"/>
    <property type="match status" value="1"/>
</dbReference>
<evidence type="ECO:0000256" key="2">
    <source>
        <dbReference type="ARBA" id="ARBA00034247"/>
    </source>
</evidence>
<sequence>MKGNQGTRAGDAGCAIGFIGRMDLRRLAAAFALLLALGSAVAAPPPATTPSSAYAAERDRLRAEIAVSEHGELRLAFMDSLRRLAEANGDRDTAQLMEIERIFATHDDAAIDASLDALNAVRSRVRPQASPELREALERVYGNLYFDVGHFGLALEHQLEALKWAKRLPSGSRQATLYRLGTIAELYNAMERPDDALRYADMGLAMAAPPADASVNPVSLLGARAMALLQLGRTVEAKRALDEAGRIDARGAPGFNTLRIAANRAALELATAPPAEAMRAVERLRQLAERQDNAYYRTRADLLRGQARIAAGDVAEGLRGMREATASFERRGQMIDVLDGLDREIHALRRQSAWPEAVASLERRQAIWSHLFRSEQTRAIAELEARQRAEAQEQRIASLAAQVRLERAQVRAERLRMALFAALALLAACIAGLLSLSRRRAHRERDRLSHAVRHDPLTGAFSRYEFQVRASAATPERDAGKSVLLLDVDEFKAVNDAYGHAAGDAALKAVVDRLRQAMGDGDAIYRWGGEEFLLVLAPRNDAALARDLRALRRAVANAPVAWEGGAFAITLSGGAVRHPLAAGWQGSLSDTIRWADAAMYAAKHAGRDRIVQVRLTPQGIDALAGHRPIDMAQLQDWERQGFVRIEDRDDNGRSDVG</sequence>
<keyword evidence="4" id="KW-0812">Transmembrane</keyword>
<dbReference type="PANTHER" id="PTHR45138:SF9">
    <property type="entry name" value="DIGUANYLATE CYCLASE DGCM-RELATED"/>
    <property type="match status" value="1"/>
</dbReference>
<dbReference type="InterPro" id="IPR050469">
    <property type="entry name" value="Diguanylate_Cyclase"/>
</dbReference>
<reference evidence="7 8" key="1">
    <citation type="submission" date="2020-08" db="EMBL/GenBank/DDBJ databases">
        <title>Genome sequence of Thermomonas brevis KACC 16975T.</title>
        <authorList>
            <person name="Hyun D.-W."/>
            <person name="Bae J.-W."/>
        </authorList>
    </citation>
    <scope>NUCLEOTIDE SEQUENCE [LARGE SCALE GENOMIC DNA]</scope>
    <source>
        <strain evidence="7 8">KACC 16975</strain>
    </source>
</reference>
<dbReference type="SUPFAM" id="SSF55073">
    <property type="entry name" value="Nucleotide cyclase"/>
    <property type="match status" value="1"/>
</dbReference>
<keyword evidence="4" id="KW-1133">Transmembrane helix</keyword>
<dbReference type="GO" id="GO:0052621">
    <property type="term" value="F:diguanylate cyclase activity"/>
    <property type="evidence" value="ECO:0007669"/>
    <property type="project" value="UniProtKB-EC"/>
</dbReference>
<feature type="domain" description="GGDEF" evidence="6">
    <location>
        <begin position="479"/>
        <end position="615"/>
    </location>
</feature>
<feature type="chain" id="PRO_5028971757" description="diguanylate cyclase" evidence="5">
    <location>
        <begin position="43"/>
        <end position="657"/>
    </location>
</feature>
<dbReference type="RefSeq" id="WP_187570319.1">
    <property type="nucleotide sequence ID" value="NZ_CP060711.1"/>
</dbReference>